<accession>A0A0C3XXG6</accession>
<protein>
    <submittedName>
        <fullName evidence="10">Ankyrin repeat plant-like protein</fullName>
    </submittedName>
</protein>
<organism evidence="10 13">
    <name type="scientific">Medicago truncatula</name>
    <name type="common">Barrel medic</name>
    <name type="synonym">Medicago tribuloides</name>
    <dbReference type="NCBI Taxonomy" id="3880"/>
    <lineage>
        <taxon>Eukaryota</taxon>
        <taxon>Viridiplantae</taxon>
        <taxon>Streptophyta</taxon>
        <taxon>Embryophyta</taxon>
        <taxon>Tracheophyta</taxon>
        <taxon>Spermatophyta</taxon>
        <taxon>Magnoliopsida</taxon>
        <taxon>eudicotyledons</taxon>
        <taxon>Gunneridae</taxon>
        <taxon>Pentapetalae</taxon>
        <taxon>rosids</taxon>
        <taxon>fabids</taxon>
        <taxon>Fabales</taxon>
        <taxon>Fabaceae</taxon>
        <taxon>Papilionoideae</taxon>
        <taxon>50 kb inversion clade</taxon>
        <taxon>NPAAA clade</taxon>
        <taxon>Hologalegina</taxon>
        <taxon>IRL clade</taxon>
        <taxon>Trifolieae</taxon>
        <taxon>Medicago</taxon>
    </lineage>
</organism>
<comment type="subcellular location">
    <subcellularLocation>
        <location evidence="1">Membrane</location>
        <topology evidence="1">Multi-pass membrane protein</topology>
    </subcellularLocation>
</comment>
<evidence type="ECO:0000313" key="13">
    <source>
        <dbReference type="Proteomes" id="UP000002051"/>
    </source>
</evidence>
<dbReference type="AlphaFoldDB" id="G7LJ24"/>
<dbReference type="EnsemblPlants" id="KEH15879">
    <property type="protein sequence ID" value="KEH15879"/>
    <property type="gene ID" value="MTR_0470s0020"/>
</dbReference>
<reference evidence="10 13" key="1">
    <citation type="journal article" date="2011" name="Nature">
        <title>The Medicago genome provides insight into the evolution of rhizobial symbioses.</title>
        <authorList>
            <person name="Young N.D."/>
            <person name="Debelle F."/>
            <person name="Oldroyd G.E."/>
            <person name="Geurts R."/>
            <person name="Cannon S.B."/>
            <person name="Udvardi M.K."/>
            <person name="Benedito V.A."/>
            <person name="Mayer K.F."/>
            <person name="Gouzy J."/>
            <person name="Schoof H."/>
            <person name="Van de Peer Y."/>
            <person name="Proost S."/>
            <person name="Cook D.R."/>
            <person name="Meyers B.C."/>
            <person name="Spannagl M."/>
            <person name="Cheung F."/>
            <person name="De Mita S."/>
            <person name="Krishnakumar V."/>
            <person name="Gundlach H."/>
            <person name="Zhou S."/>
            <person name="Mudge J."/>
            <person name="Bharti A.K."/>
            <person name="Murray J.D."/>
            <person name="Naoumkina M.A."/>
            <person name="Rosen B."/>
            <person name="Silverstein K.A."/>
            <person name="Tang H."/>
            <person name="Rombauts S."/>
            <person name="Zhao P.X."/>
            <person name="Zhou P."/>
            <person name="Barbe V."/>
            <person name="Bardou P."/>
            <person name="Bechner M."/>
            <person name="Bellec A."/>
            <person name="Berger A."/>
            <person name="Berges H."/>
            <person name="Bidwell S."/>
            <person name="Bisseling T."/>
            <person name="Choisne N."/>
            <person name="Couloux A."/>
            <person name="Denny R."/>
            <person name="Deshpande S."/>
            <person name="Dai X."/>
            <person name="Doyle J.J."/>
            <person name="Dudez A.M."/>
            <person name="Farmer A.D."/>
            <person name="Fouteau S."/>
            <person name="Franken C."/>
            <person name="Gibelin C."/>
            <person name="Gish J."/>
            <person name="Goldstein S."/>
            <person name="Gonzalez A.J."/>
            <person name="Green P.J."/>
            <person name="Hallab A."/>
            <person name="Hartog M."/>
            <person name="Hua A."/>
            <person name="Humphray S.J."/>
            <person name="Jeong D.H."/>
            <person name="Jing Y."/>
            <person name="Jocker A."/>
            <person name="Kenton S.M."/>
            <person name="Kim D.J."/>
            <person name="Klee K."/>
            <person name="Lai H."/>
            <person name="Lang C."/>
            <person name="Lin S."/>
            <person name="Macmil S.L."/>
            <person name="Magdelenat G."/>
            <person name="Matthews L."/>
            <person name="McCorrison J."/>
            <person name="Monaghan E.L."/>
            <person name="Mun J.H."/>
            <person name="Najar F.Z."/>
            <person name="Nicholson C."/>
            <person name="Noirot C."/>
            <person name="O'Bleness M."/>
            <person name="Paule C.R."/>
            <person name="Poulain J."/>
            <person name="Prion F."/>
            <person name="Qin B."/>
            <person name="Qu C."/>
            <person name="Retzel E.F."/>
            <person name="Riddle C."/>
            <person name="Sallet E."/>
            <person name="Samain S."/>
            <person name="Samson N."/>
            <person name="Sanders I."/>
            <person name="Saurat O."/>
            <person name="Scarpelli C."/>
            <person name="Schiex T."/>
            <person name="Segurens B."/>
            <person name="Severin A.J."/>
            <person name="Sherrier D.J."/>
            <person name="Shi R."/>
            <person name="Sims S."/>
            <person name="Singer S.R."/>
            <person name="Sinharoy S."/>
            <person name="Sterck L."/>
            <person name="Viollet A."/>
            <person name="Wang B.B."/>
            <person name="Wang K."/>
            <person name="Wang M."/>
            <person name="Wang X."/>
            <person name="Warfsmann J."/>
            <person name="Weissenbach J."/>
            <person name="White D.D."/>
            <person name="White J.D."/>
            <person name="Wiley G.B."/>
            <person name="Wincker P."/>
            <person name="Xing Y."/>
            <person name="Yang L."/>
            <person name="Yao Z."/>
            <person name="Ying F."/>
            <person name="Zhai J."/>
            <person name="Zhou L."/>
            <person name="Zuber A."/>
            <person name="Denarie J."/>
            <person name="Dixon R.A."/>
            <person name="May G.D."/>
            <person name="Schwartz D.C."/>
            <person name="Rogers J."/>
            <person name="Quetier F."/>
            <person name="Town C.D."/>
            <person name="Roe B.A."/>
        </authorList>
    </citation>
    <scope>NUCLEOTIDE SEQUENCE [LARGE SCALE GENOMIC DNA]</scope>
    <source>
        <strain evidence="10">A17</strain>
        <strain evidence="12 13">cv. Jemalong A17</strain>
    </source>
</reference>
<dbReference type="InterPro" id="IPR026961">
    <property type="entry name" value="PGG_dom"/>
</dbReference>
<dbReference type="STRING" id="3880.G7LJ24"/>
<accession>G7LJ24</accession>
<keyword evidence="4 8" id="KW-1133">Transmembrane helix</keyword>
<evidence type="ECO:0000256" key="1">
    <source>
        <dbReference type="ARBA" id="ARBA00004141"/>
    </source>
</evidence>
<feature type="region of interest" description="Disordered" evidence="7">
    <location>
        <begin position="74"/>
        <end position="99"/>
    </location>
</feature>
<feature type="transmembrane region" description="Helical" evidence="8">
    <location>
        <begin position="163"/>
        <end position="185"/>
    </location>
</feature>
<dbReference type="EMBL" id="CM001224">
    <property type="protein sequence ID" value="AET01705.2"/>
    <property type="molecule type" value="Genomic_DNA"/>
</dbReference>
<dbReference type="PANTHER" id="PTHR24186:SF37">
    <property type="entry name" value="PGG DOMAIN-CONTAINING PROTEIN"/>
    <property type="match status" value="1"/>
</dbReference>
<dbReference type="Proteomes" id="UP000002051">
    <property type="component" value="Chromosome 8"/>
</dbReference>
<keyword evidence="2 8" id="KW-0812">Transmembrane</keyword>
<evidence type="ECO:0000313" key="11">
    <source>
        <dbReference type="EMBL" id="KEH15879.1"/>
    </source>
</evidence>
<feature type="domain" description="PGG" evidence="9">
    <location>
        <begin position="42"/>
        <end position="78"/>
    </location>
</feature>
<dbReference type="PaxDb" id="3880-AET01705"/>
<dbReference type="Pfam" id="PF13962">
    <property type="entry name" value="PGG"/>
    <property type="match status" value="2"/>
</dbReference>
<dbReference type="HOGENOM" id="CLU_088379_0_0_1"/>
<keyword evidence="13" id="KW-1185">Reference proteome</keyword>
<evidence type="ECO:0000256" key="7">
    <source>
        <dbReference type="SAM" id="MobiDB-lite"/>
    </source>
</evidence>
<proteinExistence type="predicted"/>
<evidence type="ECO:0000256" key="8">
    <source>
        <dbReference type="SAM" id="Phobius"/>
    </source>
</evidence>
<evidence type="ECO:0000256" key="4">
    <source>
        <dbReference type="ARBA" id="ARBA00022989"/>
    </source>
</evidence>
<evidence type="ECO:0000313" key="12">
    <source>
        <dbReference type="EnsemblPlants" id="AET01705"/>
    </source>
</evidence>
<dbReference type="EMBL" id="KL403195">
    <property type="protein sequence ID" value="KEH15879.1"/>
    <property type="molecule type" value="Genomic_DNA"/>
</dbReference>
<evidence type="ECO:0000313" key="10">
    <source>
        <dbReference type="EMBL" id="AET01705.2"/>
    </source>
</evidence>
<feature type="transmembrane region" description="Helical" evidence="8">
    <location>
        <begin position="205"/>
        <end position="231"/>
    </location>
</feature>
<evidence type="ECO:0000256" key="6">
    <source>
        <dbReference type="ARBA" id="ARBA00023136"/>
    </source>
</evidence>
<dbReference type="PANTHER" id="PTHR24186">
    <property type="entry name" value="PROTEIN PHOSPHATASE 1 REGULATORY SUBUNIT"/>
    <property type="match status" value="1"/>
</dbReference>
<gene>
    <name evidence="12" type="primary">25481113</name>
    <name evidence="10" type="ordered locus">MTR_8g019050</name>
    <name evidence="11" type="ORF">MTR_0470s0020</name>
</gene>
<sequence length="249" mass="27901">MNNEVENHGGSTETALNKESKKGWRKVLEKIRSWLSYKVRDKWLEDMRGNLGLIATVIATMTFQMILNPPGGVMSIKDGENPPSTDASPPSTNANPPEADNYDKICTFVYKERLCPGEAVLAVRDSSGYLRFLISNTICFIASLSVCLLLVSGIPMHHRFLMWLLSLGMWVTLTSLAYSYLTAAIMTTPDRVYFEATEVVNKVFFTWIGLSAFIGLCHTLRLVTWGVIVLLERNKKPKSTKNTKETPIC</sequence>
<evidence type="ECO:0000256" key="2">
    <source>
        <dbReference type="ARBA" id="ARBA00022692"/>
    </source>
</evidence>
<reference evidence="10 13" key="2">
    <citation type="journal article" date="2014" name="BMC Genomics">
        <title>An improved genome release (version Mt4.0) for the model legume Medicago truncatula.</title>
        <authorList>
            <person name="Tang H."/>
            <person name="Krishnakumar V."/>
            <person name="Bidwell S."/>
            <person name="Rosen B."/>
            <person name="Chan A."/>
            <person name="Zhou S."/>
            <person name="Gentzbittel L."/>
            <person name="Childs K.L."/>
            <person name="Yandell M."/>
            <person name="Gundlach H."/>
            <person name="Mayer K.F."/>
            <person name="Schwartz D.C."/>
            <person name="Town C.D."/>
        </authorList>
    </citation>
    <scope>GENOME REANNOTATION</scope>
    <source>
        <strain evidence="10">A17</strain>
        <strain evidence="12 13">cv. Jemalong A17</strain>
    </source>
</reference>
<evidence type="ECO:0000259" key="9">
    <source>
        <dbReference type="Pfam" id="PF13962"/>
    </source>
</evidence>
<dbReference type="EnsemblPlants" id="AET01705">
    <property type="protein sequence ID" value="AET01705"/>
    <property type="gene ID" value="MTR_8g019050"/>
</dbReference>
<evidence type="ECO:0000256" key="5">
    <source>
        <dbReference type="ARBA" id="ARBA00023043"/>
    </source>
</evidence>
<keyword evidence="3" id="KW-0677">Repeat</keyword>
<dbReference type="OrthoDB" id="1166648at2759"/>
<keyword evidence="6 8" id="KW-0472">Membrane</keyword>
<name>G7LJ24_MEDTR</name>
<feature type="domain" description="PGG" evidence="9">
    <location>
        <begin position="116"/>
        <end position="186"/>
    </location>
</feature>
<reference evidence="12" key="3">
    <citation type="submission" date="2015-04" db="UniProtKB">
        <authorList>
            <consortium name="EnsemblPlants"/>
        </authorList>
    </citation>
    <scope>IDENTIFICATION</scope>
    <source>
        <strain evidence="12">cv. Jemalong A17</strain>
    </source>
</reference>
<dbReference type="GO" id="GO:0016020">
    <property type="term" value="C:membrane"/>
    <property type="evidence" value="ECO:0000318"/>
    <property type="project" value="GO_Central"/>
</dbReference>
<evidence type="ECO:0000256" key="3">
    <source>
        <dbReference type="ARBA" id="ARBA00022737"/>
    </source>
</evidence>
<keyword evidence="5" id="KW-0040">ANK repeat</keyword>
<feature type="transmembrane region" description="Helical" evidence="8">
    <location>
        <begin position="129"/>
        <end position="151"/>
    </location>
</feature>
<dbReference type="KEGG" id="mtr:11419912"/>
<feature type="transmembrane region" description="Helical" evidence="8">
    <location>
        <begin position="50"/>
        <end position="67"/>
    </location>
</feature>
<feature type="compositionally biased region" description="Polar residues" evidence="7">
    <location>
        <begin position="82"/>
        <end position="95"/>
    </location>
</feature>